<keyword evidence="7" id="KW-0805">Transcription regulation</keyword>
<feature type="region of interest" description="Disordered" evidence="13">
    <location>
        <begin position="688"/>
        <end position="740"/>
    </location>
</feature>
<feature type="compositionally biased region" description="Low complexity" evidence="13">
    <location>
        <begin position="692"/>
        <end position="705"/>
    </location>
</feature>
<feature type="compositionally biased region" description="Pro residues" evidence="13">
    <location>
        <begin position="618"/>
        <end position="633"/>
    </location>
</feature>
<evidence type="ECO:0000256" key="6">
    <source>
        <dbReference type="ARBA" id="ARBA00022833"/>
    </source>
</evidence>
<evidence type="ECO:0000256" key="2">
    <source>
        <dbReference type="ARBA" id="ARBA00022491"/>
    </source>
</evidence>
<keyword evidence="6" id="KW-0862">Zinc</keyword>
<feature type="domain" description="C2H2-type" evidence="14">
    <location>
        <begin position="91"/>
        <end position="115"/>
    </location>
</feature>
<feature type="region of interest" description="Disordered" evidence="13">
    <location>
        <begin position="218"/>
        <end position="285"/>
    </location>
</feature>
<keyword evidence="3" id="KW-0479">Metal-binding</keyword>
<feature type="compositionally biased region" description="Low complexity" evidence="13">
    <location>
        <begin position="456"/>
        <end position="474"/>
    </location>
</feature>
<evidence type="ECO:0000313" key="15">
    <source>
        <dbReference type="EMBL" id="WOO78003.1"/>
    </source>
</evidence>
<dbReference type="GeneID" id="87804810"/>
<evidence type="ECO:0000256" key="8">
    <source>
        <dbReference type="ARBA" id="ARBA00023125"/>
    </source>
</evidence>
<dbReference type="FunFam" id="3.30.160.60:FF:000152">
    <property type="entry name" value="DNA-binding protein creA"/>
    <property type="match status" value="1"/>
</dbReference>
<dbReference type="PANTHER" id="PTHR47428">
    <property type="entry name" value="REGULATORY PROTEIN MIG1-RELATED"/>
    <property type="match status" value="1"/>
</dbReference>
<feature type="compositionally biased region" description="Basic residues" evidence="13">
    <location>
        <begin position="564"/>
        <end position="577"/>
    </location>
</feature>
<feature type="compositionally biased region" description="Polar residues" evidence="13">
    <location>
        <begin position="230"/>
        <end position="251"/>
    </location>
</feature>
<dbReference type="AlphaFoldDB" id="A0AAF0Y0U8"/>
<organism evidence="15 16">
    <name type="scientific">Vanrija pseudolonga</name>
    <dbReference type="NCBI Taxonomy" id="143232"/>
    <lineage>
        <taxon>Eukaryota</taxon>
        <taxon>Fungi</taxon>
        <taxon>Dikarya</taxon>
        <taxon>Basidiomycota</taxon>
        <taxon>Agaricomycotina</taxon>
        <taxon>Tremellomycetes</taxon>
        <taxon>Trichosporonales</taxon>
        <taxon>Trichosporonaceae</taxon>
        <taxon>Vanrija</taxon>
    </lineage>
</organism>
<evidence type="ECO:0000256" key="10">
    <source>
        <dbReference type="ARBA" id="ARBA00023242"/>
    </source>
</evidence>
<evidence type="ECO:0000256" key="9">
    <source>
        <dbReference type="ARBA" id="ARBA00023163"/>
    </source>
</evidence>
<feature type="region of interest" description="Disordered" evidence="13">
    <location>
        <begin position="114"/>
        <end position="157"/>
    </location>
</feature>
<dbReference type="InterPro" id="IPR036236">
    <property type="entry name" value="Znf_C2H2_sf"/>
</dbReference>
<keyword evidence="10" id="KW-0539">Nucleus</keyword>
<evidence type="ECO:0000256" key="12">
    <source>
        <dbReference type="PROSITE-ProRule" id="PRU00042"/>
    </source>
</evidence>
<sequence>MSSHPATMASANDGGAENNNPLASLPTPVPDPITGRLDPNDPAVKALTDAALNMDKSKIPRPYKCPLCDRAFYRLEHQTRHIRTHTGEKPHACTHPGCDKRFSRSDELTRHARIHLPPAAENGSKAKATRHDDEDHEMEDRRGGHLPHLGPSYGMDFDRHDNYSGSYLPPLPMGNGASGGMNDISALAAAASDQLYELERHEAFRRAEYELRHRQIAAGAGRKSNGGSPGSSTPANNSFSAPNQQSYGFSSNDRERFSQGAPAPGGGQIVFPVSAPQPATANHPAVPAGTLADPTYLVPPTCCHEDCHKSYRKRLKVARQTAACPNCLGGGHGNGVNNGHSAGGAGHGSGSGGNDGHHSSNGSTPKDRSNLGSAEDLTKLSGGAPGGSSYHLHHASLQQQLARLQQQHSLQVQKQKHAAPPRQSGGGGGGSHNGHHGHHLYPSQHPVNLHSHRSSHASLAPSAEPSRAPSPSSDDSSDDEMPPAGHFEPHFPATSPVLAGMRGMSLFAGRNAVTAPVSAVTSPIHSRNPSRANSRAGSPVEGGHSASSGKHGHGSHTARDAKNRAHPYTHHGHHGHHSALSSMPASPRVGASKSRMSPPKLPDSHHKSVEEILNSSSIPPPPPHNDRTLPPPTTSASFSSLHGVGGYSLSTHVSPVGSRSSSPVHSTSTNNHSQLAHSVRAAFGMTPLLRGSETPSTATTTNPSPKSVLTASSPPTRLPPLGHHNDHGKPSLPSFSSSRHTSPVHLMELDGQASTWELIGWV</sequence>
<dbReference type="GO" id="GO:0000433">
    <property type="term" value="P:carbon catabolite repression of transcription from RNA polymerase II promoter by glucose"/>
    <property type="evidence" value="ECO:0007669"/>
    <property type="project" value="TreeGrafter"/>
</dbReference>
<dbReference type="FunFam" id="3.30.160.60:FF:000089">
    <property type="entry name" value="DNA-binding protein creA"/>
    <property type="match status" value="1"/>
</dbReference>
<dbReference type="GO" id="GO:0005634">
    <property type="term" value="C:nucleus"/>
    <property type="evidence" value="ECO:0007669"/>
    <property type="project" value="UniProtKB-SubCell"/>
</dbReference>
<dbReference type="PANTHER" id="PTHR47428:SF1">
    <property type="entry name" value="REGULATORY PROTEIN MIG1-RELATED"/>
    <property type="match status" value="1"/>
</dbReference>
<feature type="domain" description="C2H2-type" evidence="14">
    <location>
        <begin position="63"/>
        <end position="90"/>
    </location>
</feature>
<feature type="compositionally biased region" description="Low complexity" evidence="13">
    <location>
        <begin position="650"/>
        <end position="673"/>
    </location>
</feature>
<feature type="compositionally biased region" description="Gly residues" evidence="13">
    <location>
        <begin position="338"/>
        <end position="354"/>
    </location>
</feature>
<feature type="region of interest" description="Disordered" evidence="13">
    <location>
        <begin position="1"/>
        <end position="42"/>
    </location>
</feature>
<feature type="compositionally biased region" description="Low complexity" evidence="13">
    <location>
        <begin position="395"/>
        <end position="413"/>
    </location>
</feature>
<keyword evidence="5 12" id="KW-0863">Zinc-finger</keyword>
<evidence type="ECO:0000256" key="7">
    <source>
        <dbReference type="ARBA" id="ARBA00023015"/>
    </source>
</evidence>
<evidence type="ECO:0000313" key="16">
    <source>
        <dbReference type="Proteomes" id="UP000827549"/>
    </source>
</evidence>
<reference evidence="15" key="1">
    <citation type="submission" date="2023-10" db="EMBL/GenBank/DDBJ databases">
        <authorList>
            <person name="Noh H."/>
        </authorList>
    </citation>
    <scope>NUCLEOTIDE SEQUENCE</scope>
    <source>
        <strain evidence="15">DUCC4014</strain>
    </source>
</reference>
<evidence type="ECO:0000256" key="13">
    <source>
        <dbReference type="SAM" id="MobiDB-lite"/>
    </source>
</evidence>
<feature type="compositionally biased region" description="Polar residues" evidence="13">
    <location>
        <begin position="519"/>
        <end position="536"/>
    </location>
</feature>
<keyword evidence="2" id="KW-0678">Repressor</keyword>
<feature type="region of interest" description="Disordered" evidence="13">
    <location>
        <begin position="338"/>
        <end position="494"/>
    </location>
</feature>
<dbReference type="PROSITE" id="PS00028">
    <property type="entry name" value="ZINC_FINGER_C2H2_1"/>
    <property type="match status" value="2"/>
</dbReference>
<dbReference type="SMART" id="SM00355">
    <property type="entry name" value="ZnF_C2H2"/>
    <property type="match status" value="2"/>
</dbReference>
<dbReference type="Proteomes" id="UP000827549">
    <property type="component" value="Chromosome 1"/>
</dbReference>
<dbReference type="PROSITE" id="PS50157">
    <property type="entry name" value="ZINC_FINGER_C2H2_2"/>
    <property type="match status" value="2"/>
</dbReference>
<dbReference type="InterPro" id="IPR051007">
    <property type="entry name" value="creA/MIG_C2H2-ZnF"/>
</dbReference>
<protein>
    <submittedName>
        <fullName evidence="15">DNA-binding protein creA</fullName>
    </submittedName>
</protein>
<evidence type="ECO:0000259" key="14">
    <source>
        <dbReference type="PROSITE" id="PS50157"/>
    </source>
</evidence>
<dbReference type="GO" id="GO:0008270">
    <property type="term" value="F:zinc ion binding"/>
    <property type="evidence" value="ECO:0007669"/>
    <property type="project" value="UniProtKB-KW"/>
</dbReference>
<feature type="region of interest" description="Disordered" evidence="13">
    <location>
        <begin position="519"/>
        <end position="673"/>
    </location>
</feature>
<keyword evidence="16" id="KW-1185">Reference proteome</keyword>
<dbReference type="Gene3D" id="3.30.160.60">
    <property type="entry name" value="Classic Zinc Finger"/>
    <property type="match status" value="2"/>
</dbReference>
<evidence type="ECO:0000256" key="5">
    <source>
        <dbReference type="ARBA" id="ARBA00022771"/>
    </source>
</evidence>
<evidence type="ECO:0000256" key="11">
    <source>
        <dbReference type="ARBA" id="ARBA00038023"/>
    </source>
</evidence>
<accession>A0AAF0Y0U8</accession>
<dbReference type="InterPro" id="IPR013087">
    <property type="entry name" value="Znf_C2H2_type"/>
</dbReference>
<dbReference type="RefSeq" id="XP_062624035.1">
    <property type="nucleotide sequence ID" value="XM_062768051.1"/>
</dbReference>
<name>A0AAF0Y0U8_9TREE</name>
<dbReference type="GO" id="GO:0005737">
    <property type="term" value="C:cytoplasm"/>
    <property type="evidence" value="ECO:0007669"/>
    <property type="project" value="TreeGrafter"/>
</dbReference>
<keyword evidence="9" id="KW-0804">Transcription</keyword>
<comment type="subcellular location">
    <subcellularLocation>
        <location evidence="1">Nucleus</location>
    </subcellularLocation>
</comment>
<proteinExistence type="inferred from homology"/>
<keyword evidence="8 15" id="KW-0238">DNA-binding</keyword>
<evidence type="ECO:0000256" key="4">
    <source>
        <dbReference type="ARBA" id="ARBA00022737"/>
    </source>
</evidence>
<comment type="similarity">
    <text evidence="11">Belongs to the creA/MIG C2H2-type zinc-finger protein family.</text>
</comment>
<dbReference type="SUPFAM" id="SSF57667">
    <property type="entry name" value="beta-beta-alpha zinc fingers"/>
    <property type="match status" value="1"/>
</dbReference>
<keyword evidence="4" id="KW-0677">Repeat</keyword>
<dbReference type="Pfam" id="PF00096">
    <property type="entry name" value="zf-C2H2"/>
    <property type="match status" value="2"/>
</dbReference>
<dbReference type="EMBL" id="CP086714">
    <property type="protein sequence ID" value="WOO78003.1"/>
    <property type="molecule type" value="Genomic_DNA"/>
</dbReference>
<evidence type="ECO:0000256" key="1">
    <source>
        <dbReference type="ARBA" id="ARBA00004123"/>
    </source>
</evidence>
<feature type="compositionally biased region" description="Basic and acidic residues" evidence="13">
    <location>
        <begin position="129"/>
        <end position="143"/>
    </location>
</feature>
<gene>
    <name evidence="15" type="primary">creA_1</name>
    <name evidence="15" type="ORF">LOC62_01G001555</name>
</gene>
<dbReference type="GO" id="GO:0000978">
    <property type="term" value="F:RNA polymerase II cis-regulatory region sequence-specific DNA binding"/>
    <property type="evidence" value="ECO:0007669"/>
    <property type="project" value="TreeGrafter"/>
</dbReference>
<evidence type="ECO:0000256" key="3">
    <source>
        <dbReference type="ARBA" id="ARBA00022723"/>
    </source>
</evidence>